<accession>A0ABP9UXC6</accession>
<comment type="caution">
    <text evidence="1">The sequence shown here is derived from an EMBL/GenBank/DDBJ whole genome shotgun (WGS) entry which is preliminary data.</text>
</comment>
<organism evidence="1 2">
    <name type="scientific">Haloferula sargassicola</name>
    <dbReference type="NCBI Taxonomy" id="490096"/>
    <lineage>
        <taxon>Bacteria</taxon>
        <taxon>Pseudomonadati</taxon>
        <taxon>Verrucomicrobiota</taxon>
        <taxon>Verrucomicrobiia</taxon>
        <taxon>Verrucomicrobiales</taxon>
        <taxon>Verrucomicrobiaceae</taxon>
        <taxon>Haloferula</taxon>
    </lineage>
</organism>
<reference evidence="1 2" key="1">
    <citation type="submission" date="2024-02" db="EMBL/GenBank/DDBJ databases">
        <title>Haloferula sargassicola NBRC 104335.</title>
        <authorList>
            <person name="Ichikawa N."/>
            <person name="Katano-Makiyama Y."/>
            <person name="Hidaka K."/>
        </authorList>
    </citation>
    <scope>NUCLEOTIDE SEQUENCE [LARGE SCALE GENOMIC DNA]</scope>
    <source>
        <strain evidence="1 2">NBRC 104335</strain>
    </source>
</reference>
<evidence type="ECO:0000313" key="1">
    <source>
        <dbReference type="EMBL" id="GAA5484009.1"/>
    </source>
</evidence>
<evidence type="ECO:0000313" key="2">
    <source>
        <dbReference type="Proteomes" id="UP001476282"/>
    </source>
</evidence>
<name>A0ABP9UXC6_9BACT</name>
<dbReference type="RefSeq" id="WP_353568108.1">
    <property type="nucleotide sequence ID" value="NZ_BAABRI010000019.1"/>
</dbReference>
<gene>
    <name evidence="1" type="ORF">Hsar01_03247</name>
</gene>
<protein>
    <submittedName>
        <fullName evidence="1">Uncharacterized protein</fullName>
    </submittedName>
</protein>
<dbReference type="EMBL" id="BAABRI010000019">
    <property type="protein sequence ID" value="GAA5484009.1"/>
    <property type="molecule type" value="Genomic_DNA"/>
</dbReference>
<sequence>MTKKNEKNPETKARLICPLQSTGRVGKSTACEAVLSWAKWAEVDCVAIDADDEHRTLSQKFGDAQLMAEVAREASAFKELIEAVAAAPAPLMVADFPAQATAFLLEQIEALRVLDVLDEAGVRMTVMLFPADDDSAQRSLAAAVRQLGTRVDYLLVRSPARYRTDQFDRSKAAGKLAGYGAEEIYLPVVTRSTLEEVASASRAAGRMLPWAEAAPALATASRFELEAWTNKVRAQCEEVMRILVPDPDLVKRRVERAEVAGSRDIREKVLHGKDGLDPLDF</sequence>
<dbReference type="Proteomes" id="UP001476282">
    <property type="component" value="Unassembled WGS sequence"/>
</dbReference>
<proteinExistence type="predicted"/>
<keyword evidence="2" id="KW-1185">Reference proteome</keyword>